<dbReference type="InterPro" id="IPR052895">
    <property type="entry name" value="HetReg/Transcr_Mod"/>
</dbReference>
<dbReference type="Pfam" id="PF06985">
    <property type="entry name" value="HET"/>
    <property type="match status" value="1"/>
</dbReference>
<protein>
    <submittedName>
        <fullName evidence="2">Heterokaryon incompatibility protein-domain-containing protein</fullName>
    </submittedName>
</protein>
<feature type="non-terminal residue" evidence="2">
    <location>
        <position position="1"/>
    </location>
</feature>
<comment type="caution">
    <text evidence="2">The sequence shown here is derived from an EMBL/GenBank/DDBJ whole genome shotgun (WGS) entry which is preliminary data.</text>
</comment>
<reference evidence="2" key="2">
    <citation type="submission" date="2023-05" db="EMBL/GenBank/DDBJ databases">
        <authorList>
            <consortium name="Lawrence Berkeley National Laboratory"/>
            <person name="Steindorff A."/>
            <person name="Hensen N."/>
            <person name="Bonometti L."/>
            <person name="Westerberg I."/>
            <person name="Brannstrom I.O."/>
            <person name="Guillou S."/>
            <person name="Cros-Aarteil S."/>
            <person name="Calhoun S."/>
            <person name="Haridas S."/>
            <person name="Kuo A."/>
            <person name="Mondo S."/>
            <person name="Pangilinan J."/>
            <person name="Riley R."/>
            <person name="Labutti K."/>
            <person name="Andreopoulos B."/>
            <person name="Lipzen A."/>
            <person name="Chen C."/>
            <person name="Yanf M."/>
            <person name="Daum C."/>
            <person name="Ng V."/>
            <person name="Clum A."/>
            <person name="Ohm R."/>
            <person name="Martin F."/>
            <person name="Silar P."/>
            <person name="Natvig D."/>
            <person name="Lalanne C."/>
            <person name="Gautier V."/>
            <person name="Ament-Velasquez S.L."/>
            <person name="Kruys A."/>
            <person name="Hutchinson M.I."/>
            <person name="Powell A.J."/>
            <person name="Barry K."/>
            <person name="Miller A.N."/>
            <person name="Grigoriev I.V."/>
            <person name="Debuchy R."/>
            <person name="Gladieux P."/>
            <person name="Thoren M.H."/>
            <person name="Johannesson H."/>
        </authorList>
    </citation>
    <scope>NUCLEOTIDE SEQUENCE</scope>
    <source>
        <strain evidence="2">CBS 990.96</strain>
    </source>
</reference>
<dbReference type="Proteomes" id="UP001301958">
    <property type="component" value="Unassembled WGS sequence"/>
</dbReference>
<organism evidence="2 3">
    <name type="scientific">Podospora fimiseda</name>
    <dbReference type="NCBI Taxonomy" id="252190"/>
    <lineage>
        <taxon>Eukaryota</taxon>
        <taxon>Fungi</taxon>
        <taxon>Dikarya</taxon>
        <taxon>Ascomycota</taxon>
        <taxon>Pezizomycotina</taxon>
        <taxon>Sordariomycetes</taxon>
        <taxon>Sordariomycetidae</taxon>
        <taxon>Sordariales</taxon>
        <taxon>Podosporaceae</taxon>
        <taxon>Podospora</taxon>
    </lineage>
</organism>
<dbReference type="PANTHER" id="PTHR24148:SF81">
    <property type="entry name" value="HETEROKARYON INCOMPATIBILITY DOMAIN-CONTAINING PROTEIN"/>
    <property type="match status" value="1"/>
</dbReference>
<dbReference type="EMBL" id="MU865669">
    <property type="protein sequence ID" value="KAK4220672.1"/>
    <property type="molecule type" value="Genomic_DNA"/>
</dbReference>
<evidence type="ECO:0000259" key="1">
    <source>
        <dbReference type="Pfam" id="PF06985"/>
    </source>
</evidence>
<accession>A0AAN7BET1</accession>
<dbReference type="InterPro" id="IPR010730">
    <property type="entry name" value="HET"/>
</dbReference>
<keyword evidence="3" id="KW-1185">Reference proteome</keyword>
<gene>
    <name evidence="2" type="ORF">QBC38DRAFT_378536</name>
</gene>
<proteinExistence type="predicted"/>
<reference evidence="2" key="1">
    <citation type="journal article" date="2023" name="Mol. Phylogenet. Evol.">
        <title>Genome-scale phylogeny and comparative genomics of the fungal order Sordariales.</title>
        <authorList>
            <person name="Hensen N."/>
            <person name="Bonometti L."/>
            <person name="Westerberg I."/>
            <person name="Brannstrom I.O."/>
            <person name="Guillou S."/>
            <person name="Cros-Aarteil S."/>
            <person name="Calhoun S."/>
            <person name="Haridas S."/>
            <person name="Kuo A."/>
            <person name="Mondo S."/>
            <person name="Pangilinan J."/>
            <person name="Riley R."/>
            <person name="LaButti K."/>
            <person name="Andreopoulos B."/>
            <person name="Lipzen A."/>
            <person name="Chen C."/>
            <person name="Yan M."/>
            <person name="Daum C."/>
            <person name="Ng V."/>
            <person name="Clum A."/>
            <person name="Steindorff A."/>
            <person name="Ohm R.A."/>
            <person name="Martin F."/>
            <person name="Silar P."/>
            <person name="Natvig D.O."/>
            <person name="Lalanne C."/>
            <person name="Gautier V."/>
            <person name="Ament-Velasquez S.L."/>
            <person name="Kruys A."/>
            <person name="Hutchinson M.I."/>
            <person name="Powell A.J."/>
            <person name="Barry K."/>
            <person name="Miller A.N."/>
            <person name="Grigoriev I.V."/>
            <person name="Debuchy R."/>
            <person name="Gladieux P."/>
            <person name="Hiltunen Thoren M."/>
            <person name="Johannesson H."/>
        </authorList>
    </citation>
    <scope>NUCLEOTIDE SEQUENCE</scope>
    <source>
        <strain evidence="2">CBS 990.96</strain>
    </source>
</reference>
<name>A0AAN7BET1_9PEZI</name>
<evidence type="ECO:0000313" key="2">
    <source>
        <dbReference type="EMBL" id="KAK4220672.1"/>
    </source>
</evidence>
<feature type="domain" description="Heterokaryon incompatibility" evidence="1">
    <location>
        <begin position="142"/>
        <end position="275"/>
    </location>
</feature>
<sequence>ISRWHGPGCQIPNIFVDNSTSTPSCRTCGRAPNLADMVDEQASLSSYPKPPPDELAGEMNLWWPPTVKYVNFPELEPLTRPEQNVGTASQAANKEPCDSNPVYSVPLSENYIRLAVLTRSADSSFPVHLELETYSLENHPEYETASYNWGGENNDNTRCHPIYIGPYWDVVLQAQNCWNMLRFLRLNRGLRLVWVDAICINQFDNTERAEQVSFMGRIYRQGFQVVVHLGDDIAPVLEKKRWPQRELFLHLDSLEFGGTAIMLRRYFTRLWVIQELVLSSRVVIRVGDVDYWTDCSGFLWLQLNRYNSEGELDIKALHSSWKSYMATGNHFWHDLSDLLRLTRNMACADPRDRVFGLVGLISPSEQTFDPDYSLSTRHIFTGFFAHLLTEAKRHHLLAYAAGLYDGCREMELSSQPT</sequence>
<dbReference type="AlphaFoldDB" id="A0AAN7BET1"/>
<dbReference type="PANTHER" id="PTHR24148">
    <property type="entry name" value="ANKYRIN REPEAT DOMAIN-CONTAINING PROTEIN 39 HOMOLOG-RELATED"/>
    <property type="match status" value="1"/>
</dbReference>
<evidence type="ECO:0000313" key="3">
    <source>
        <dbReference type="Proteomes" id="UP001301958"/>
    </source>
</evidence>